<evidence type="ECO:0000256" key="2">
    <source>
        <dbReference type="SAM" id="Phobius"/>
    </source>
</evidence>
<dbReference type="Proteomes" id="UP000274920">
    <property type="component" value="Unassembled WGS sequence"/>
</dbReference>
<organism evidence="5 6">
    <name type="scientific">Schaedlerella arabinosiphila</name>
    <dbReference type="NCBI Taxonomy" id="2044587"/>
    <lineage>
        <taxon>Bacteria</taxon>
        <taxon>Bacillati</taxon>
        <taxon>Bacillota</taxon>
        <taxon>Clostridia</taxon>
        <taxon>Lachnospirales</taxon>
        <taxon>Lachnospiraceae</taxon>
        <taxon>Schaedlerella</taxon>
    </lineage>
</organism>
<reference evidence="5" key="1">
    <citation type="submission" date="2018-10" db="EMBL/GenBank/DDBJ databases">
        <title>Schaedlerella arabinophila gen. nov. sp. nov., isolated from the mouse intestinal tract and comparative analysis with the genome of the closely related altered Schaedler flora strain ASF502.</title>
        <authorList>
            <person name="Miyake S."/>
            <person name="Soh M."/>
            <person name="Seedorf H."/>
        </authorList>
    </citation>
    <scope>NUCLEOTIDE SEQUENCE [LARGE SCALE GENOMIC DNA]</scope>
    <source>
        <strain evidence="5">DSM 106076</strain>
    </source>
</reference>
<name>A0A426DQN9_9FIRM</name>
<keyword evidence="3" id="KW-0732">Signal</keyword>
<accession>A0A426DQN9</accession>
<evidence type="ECO:0000256" key="3">
    <source>
        <dbReference type="SAM" id="SignalP"/>
    </source>
</evidence>
<proteinExistence type="predicted"/>
<protein>
    <submittedName>
        <fullName evidence="5">DUF4366 domain-containing protein</fullName>
    </submittedName>
</protein>
<keyword evidence="2" id="KW-1133">Transmembrane helix</keyword>
<feature type="transmembrane region" description="Helical" evidence="2">
    <location>
        <begin position="158"/>
        <end position="178"/>
    </location>
</feature>
<dbReference type="AlphaFoldDB" id="A0A426DQN9"/>
<feature type="compositionally biased region" description="Acidic residues" evidence="1">
    <location>
        <begin position="208"/>
        <end position="224"/>
    </location>
</feature>
<evidence type="ECO:0000313" key="5">
    <source>
        <dbReference type="EMBL" id="RRK35043.1"/>
    </source>
</evidence>
<keyword evidence="2" id="KW-0812">Transmembrane</keyword>
<feature type="domain" description="Mobile element protein CD1107-like" evidence="4">
    <location>
        <begin position="135"/>
        <end position="186"/>
    </location>
</feature>
<feature type="region of interest" description="Disordered" evidence="1">
    <location>
        <begin position="31"/>
        <end position="77"/>
    </location>
</feature>
<dbReference type="RefSeq" id="WP_125130390.1">
    <property type="nucleotide sequence ID" value="NZ_RHJS01000002.1"/>
</dbReference>
<feature type="domain" description="Mobile element protein CD1107-like" evidence="4">
    <location>
        <begin position="63"/>
        <end position="125"/>
    </location>
</feature>
<comment type="caution">
    <text evidence="5">The sequence shown here is derived from an EMBL/GenBank/DDBJ whole genome shotgun (WGS) entry which is preliminary data.</text>
</comment>
<feature type="compositionally biased region" description="Pro residues" evidence="1">
    <location>
        <begin position="49"/>
        <end position="64"/>
    </location>
</feature>
<sequence>MKLKKYRVLAAALCAAFLLCGITTTAYAGGGEEWEDGTGGPEWEGLAPVEPPATPEPEPEPNPFTPDGQGTMVDNATDGDGKEFFTIMAADESVFYLVIDRQRETENVYFLNAVTVADLMALAEPSPEPVPEPLPEPEPEPATEPEEPEPEPEKSGGAGTLLLVLAVLAIGGGAGWYFKIYRPKQQAAAPGEDFDEAEEYGEDYGGGEYDDLPPWDEEETEGGE</sequence>
<evidence type="ECO:0000259" key="4">
    <source>
        <dbReference type="Pfam" id="PF14283"/>
    </source>
</evidence>
<feature type="chain" id="PRO_5019098854" evidence="3">
    <location>
        <begin position="29"/>
        <end position="224"/>
    </location>
</feature>
<evidence type="ECO:0000313" key="6">
    <source>
        <dbReference type="Proteomes" id="UP000274920"/>
    </source>
</evidence>
<feature type="compositionally biased region" description="Acidic residues" evidence="1">
    <location>
        <begin position="192"/>
        <end position="202"/>
    </location>
</feature>
<evidence type="ECO:0000256" key="1">
    <source>
        <dbReference type="SAM" id="MobiDB-lite"/>
    </source>
</evidence>
<dbReference type="EMBL" id="RHJS01000002">
    <property type="protein sequence ID" value="RRK35043.1"/>
    <property type="molecule type" value="Genomic_DNA"/>
</dbReference>
<feature type="region of interest" description="Disordered" evidence="1">
    <location>
        <begin position="187"/>
        <end position="224"/>
    </location>
</feature>
<feature type="region of interest" description="Disordered" evidence="1">
    <location>
        <begin position="124"/>
        <end position="157"/>
    </location>
</feature>
<keyword evidence="2" id="KW-0472">Membrane</keyword>
<keyword evidence="6" id="KW-1185">Reference proteome</keyword>
<feature type="compositionally biased region" description="Acidic residues" evidence="1">
    <location>
        <begin position="135"/>
        <end position="150"/>
    </location>
</feature>
<gene>
    <name evidence="5" type="ORF">EBB54_29695</name>
</gene>
<dbReference type="InterPro" id="IPR025376">
    <property type="entry name" value="CD1107-like_dom"/>
</dbReference>
<dbReference type="Pfam" id="PF14283">
    <property type="entry name" value="CD1107-like"/>
    <property type="match status" value="2"/>
</dbReference>
<feature type="signal peptide" evidence="3">
    <location>
        <begin position="1"/>
        <end position="28"/>
    </location>
</feature>